<evidence type="ECO:0000259" key="1">
    <source>
        <dbReference type="Pfam" id="PF13248"/>
    </source>
</evidence>
<dbReference type="EMBL" id="JACOPP010000002">
    <property type="protein sequence ID" value="MBC5732541.1"/>
    <property type="molecule type" value="Genomic_DNA"/>
</dbReference>
<reference evidence="2" key="1">
    <citation type="submission" date="2020-08" db="EMBL/GenBank/DDBJ databases">
        <title>Genome public.</title>
        <authorList>
            <person name="Liu C."/>
            <person name="Sun Q."/>
        </authorList>
    </citation>
    <scope>NUCLEOTIDE SEQUENCE</scope>
    <source>
        <strain evidence="2">NSJ-51</strain>
    </source>
</reference>
<evidence type="ECO:0000313" key="3">
    <source>
        <dbReference type="Proteomes" id="UP000661435"/>
    </source>
</evidence>
<dbReference type="Pfam" id="PF13248">
    <property type="entry name" value="Zn_ribbon_3"/>
    <property type="match status" value="1"/>
</dbReference>
<proteinExistence type="predicted"/>
<dbReference type="RefSeq" id="WP_186906440.1">
    <property type="nucleotide sequence ID" value="NZ_JACOPP010000002.1"/>
</dbReference>
<accession>A0A8J6J4N0</accession>
<protein>
    <recommendedName>
        <fullName evidence="1">Putative zinc-ribbon domain-containing protein</fullName>
    </recommendedName>
</protein>
<organism evidence="2 3">
    <name type="scientific">Lawsonibacter hominis</name>
    <dbReference type="NCBI Taxonomy" id="2763053"/>
    <lineage>
        <taxon>Bacteria</taxon>
        <taxon>Bacillati</taxon>
        <taxon>Bacillota</taxon>
        <taxon>Clostridia</taxon>
        <taxon>Eubacteriales</taxon>
        <taxon>Oscillospiraceae</taxon>
        <taxon>Lawsonibacter</taxon>
    </lineage>
</organism>
<comment type="caution">
    <text evidence="2">The sequence shown here is derived from an EMBL/GenBank/DDBJ whole genome shotgun (WGS) entry which is preliminary data.</text>
</comment>
<dbReference type="AlphaFoldDB" id="A0A8J6J4N0"/>
<gene>
    <name evidence="2" type="ORF">H8S57_02215</name>
</gene>
<dbReference type="Proteomes" id="UP000661435">
    <property type="component" value="Unassembled WGS sequence"/>
</dbReference>
<feature type="domain" description="Putative zinc-ribbon" evidence="1">
    <location>
        <begin position="72"/>
        <end position="95"/>
    </location>
</feature>
<keyword evidence="3" id="KW-1185">Reference proteome</keyword>
<sequence length="97" mass="10498">MKREICLRCGGAMGWVGQETLQKGKASWLFGNLDHLLSGALTIDLYCCSSCRRLEFYAVELPGDAGSGIAQVPCPACGQSHDLDDPKCPHCGKRLLE</sequence>
<evidence type="ECO:0000313" key="2">
    <source>
        <dbReference type="EMBL" id="MBC5732541.1"/>
    </source>
</evidence>
<dbReference type="InterPro" id="IPR059113">
    <property type="entry name" value="Znf_ribbon"/>
</dbReference>
<name>A0A8J6J4N0_9FIRM</name>